<feature type="region of interest" description="Disordered" evidence="4">
    <location>
        <begin position="78"/>
        <end position="102"/>
    </location>
</feature>
<feature type="compositionally biased region" description="Low complexity" evidence="4">
    <location>
        <begin position="783"/>
        <end position="794"/>
    </location>
</feature>
<organism evidence="6 7">
    <name type="scientific">Leishmania tarentolae</name>
    <name type="common">Sauroleishmania tarentolae</name>
    <dbReference type="NCBI Taxonomy" id="5689"/>
    <lineage>
        <taxon>Eukaryota</taxon>
        <taxon>Discoba</taxon>
        <taxon>Euglenozoa</taxon>
        <taxon>Kinetoplastea</taxon>
        <taxon>Metakinetoplastina</taxon>
        <taxon>Trypanosomatida</taxon>
        <taxon>Trypanosomatidae</taxon>
        <taxon>Leishmaniinae</taxon>
        <taxon>Leishmania</taxon>
        <taxon>lizard Leishmania</taxon>
    </lineage>
</organism>
<keyword evidence="7" id="KW-1185">Reference proteome</keyword>
<dbReference type="Proteomes" id="UP000419144">
    <property type="component" value="Unassembled WGS sequence"/>
</dbReference>
<dbReference type="Pfam" id="PF00076">
    <property type="entry name" value="RRM_1"/>
    <property type="match status" value="2"/>
</dbReference>
<dbReference type="PANTHER" id="PTHR24012">
    <property type="entry name" value="RNA BINDING PROTEIN"/>
    <property type="match status" value="1"/>
</dbReference>
<gene>
    <name evidence="6" type="ORF">LtaPh_2915300</name>
</gene>
<feature type="region of interest" description="Disordered" evidence="4">
    <location>
        <begin position="1055"/>
        <end position="1079"/>
    </location>
</feature>
<feature type="region of interest" description="Disordered" evidence="4">
    <location>
        <begin position="1162"/>
        <end position="1193"/>
    </location>
</feature>
<evidence type="ECO:0000256" key="2">
    <source>
        <dbReference type="ARBA" id="ARBA00022884"/>
    </source>
</evidence>
<evidence type="ECO:0000256" key="4">
    <source>
        <dbReference type="SAM" id="MobiDB-lite"/>
    </source>
</evidence>
<dbReference type="SUPFAM" id="SSF54928">
    <property type="entry name" value="RNA-binding domain, RBD"/>
    <property type="match status" value="1"/>
</dbReference>
<feature type="region of interest" description="Disordered" evidence="4">
    <location>
        <begin position="1402"/>
        <end position="1426"/>
    </location>
</feature>
<dbReference type="InterPro" id="IPR012677">
    <property type="entry name" value="Nucleotide-bd_a/b_plait_sf"/>
</dbReference>
<dbReference type="VEuPathDB" id="TriTrypDB:LtaPh_2915300"/>
<feature type="domain" description="RRM" evidence="5">
    <location>
        <begin position="329"/>
        <end position="445"/>
    </location>
</feature>
<name>A0A640KN28_LEITA</name>
<evidence type="ECO:0000313" key="6">
    <source>
        <dbReference type="EMBL" id="GET90424.1"/>
    </source>
</evidence>
<dbReference type="OrthoDB" id="266020at2759"/>
<dbReference type="GO" id="GO:0003723">
    <property type="term" value="F:RNA binding"/>
    <property type="evidence" value="ECO:0007669"/>
    <property type="project" value="UniProtKB-UniRule"/>
</dbReference>
<dbReference type="SMART" id="SM00360">
    <property type="entry name" value="RRM"/>
    <property type="match status" value="2"/>
</dbReference>
<proteinExistence type="predicted"/>
<feature type="region of interest" description="Disordered" evidence="4">
    <location>
        <begin position="1344"/>
        <end position="1388"/>
    </location>
</feature>
<feature type="compositionally biased region" description="Low complexity" evidence="4">
    <location>
        <begin position="1162"/>
        <end position="1172"/>
    </location>
</feature>
<keyword evidence="1" id="KW-0677">Repeat</keyword>
<evidence type="ECO:0000256" key="3">
    <source>
        <dbReference type="PROSITE-ProRule" id="PRU00176"/>
    </source>
</evidence>
<feature type="compositionally biased region" description="Basic and acidic residues" evidence="4">
    <location>
        <begin position="80"/>
        <end position="95"/>
    </location>
</feature>
<feature type="compositionally biased region" description="Polar residues" evidence="4">
    <location>
        <begin position="385"/>
        <end position="399"/>
    </location>
</feature>
<accession>A0A640KN28</accession>
<dbReference type="InterPro" id="IPR035979">
    <property type="entry name" value="RBD_domain_sf"/>
</dbReference>
<sequence>MESLSSIGAIRRPVEDACDKGNSVPRGQEAHFSHGGNGLDQYGQCPSPLSLSEGLPLRLFSPTRDSIAPAAYVPMGLRQIDPHDRHRRGSGENDKYQPNTDTAIDGAMDAEEKASIRREQCGRAQQTGYCTPGIAKLSPHALSSQRLLQKQAPQHTGKPYDCIQMDLSFSSSQIGSLVLNSCSAILPAAGGSATGGNSGDDHCRSAFGVGGSAGDGASPPSLRHLQPPANHSHVNLFVRHLPLELNEEKLRELFNPFGEIVNSAIMRNIHTGVSLGTAFVRFSKHEEAMRAMEAFSGGRPVAGSKRMTVQWARREHDKAPAGDERRKMRKLFIRNVPKDVTQEMLMTLFSQYGPVKSVSTHRDTAAANAVSQSGGGGGAAAAEVDNSSNIGHDSATTGAGTDDRRIAFVTFEQEGVAEQATAAVHNTMPFASCQGIPLMVKLAEDTPVRHSALGGNNSRANNAGILSGAGANGNGAYALHNSSVGGGSSLGAHHPSIIVGALNNTLSWSDLPISDYTVTPITSPPTVQLHSTAGLALPRGSGRGMSLRSSGVPCISSNRSFPRAPQGSYVAQMLSPPRSFAGTTGSAGSTNETSLYTSLTLANTNSAVLPYVGQTIGSAQALRQSVHSPTPFLAPLTPPPAILTTTQHMRSCSAADATLDGSETLGSMGFIGDGSGPQPVQTMGGGTTDFVGCGGGDHAGRRLLLSLHETQEFYTMLQQCSSSLTIPSGPTAQSPLLEKPFAPTLGTGAPAHTGSSNRVNASGLPVKILGSHTDVVQSDGVASSSLPQSSNPSSTTRLSNSSFQQSRPKTLTLPQPRSGAVQQVQQRHQRSGPAGSEGGGALGGHPPAPYRLISQPRRNATANPSVPLSRSAAAAAAAATTVASSLPHSRPANTLPPDTFPASCTSTSRKDTSRVWPSCTSSSFTAGASAHHRISSAFICRADAGAEGGTTNGASNLRHGPRATSSRMHIIRGGTNGGEGGNSDSNSTVAATGALVTPLNSELVASFLSHNTNGLLPHQVTSILATGCAASCSIHGIMNSCGSSTMKYTAARPAQPANLPMPRSGSPATQSSSQHLSAELAQPVTAAVAPQTLTTAPLMEAAAKMIAADDGALATDDMDTFDYGADVTDDMYATKSHYSTLCAAKVICALGGADLPLCDVASGSSSSSVNTNSKKRSNTSAVRGQLNSPAPAATASSGAAASSLCRCGDLCDASPHSLSLGGTALLDDHLLFERESNSATTNATPGVTGTASGDKDVASAELRFSDVRSNKEFAAVLDMMPMMPESRTQDLIVVPDLSTAGSAPHLKLQLDAGDYWSAGQMRDTEKLGLVAIGGINISTAAHQVSSTAMPPPKEMSRRSTSRTLPAMTVQSPSRIGRCKDGDDEQTGRMVYPDIDLNLDRLIGPSTKSNKGGGVVGSGRSSNSSRDDVDHLVYSRQLGHAMANLYNFMSHDDASY</sequence>
<feature type="compositionally biased region" description="Polar residues" evidence="4">
    <location>
        <begin position="795"/>
        <end position="826"/>
    </location>
</feature>
<feature type="region of interest" description="Disordered" evidence="4">
    <location>
        <begin position="1"/>
        <end position="44"/>
    </location>
</feature>
<protein>
    <submittedName>
        <fullName evidence="6">RNA binding protein, putative</fullName>
    </submittedName>
</protein>
<feature type="region of interest" description="Disordered" evidence="4">
    <location>
        <begin position="368"/>
        <end position="399"/>
    </location>
</feature>
<dbReference type="EMBL" id="BLBS01000041">
    <property type="protein sequence ID" value="GET90424.1"/>
    <property type="molecule type" value="Genomic_DNA"/>
</dbReference>
<feature type="domain" description="RRM" evidence="5">
    <location>
        <begin position="234"/>
        <end position="314"/>
    </location>
</feature>
<keyword evidence="2 3" id="KW-0694">RNA-binding</keyword>
<evidence type="ECO:0000313" key="7">
    <source>
        <dbReference type="Proteomes" id="UP000419144"/>
    </source>
</evidence>
<dbReference type="PROSITE" id="PS50102">
    <property type="entry name" value="RRM"/>
    <property type="match status" value="2"/>
</dbReference>
<feature type="region of interest" description="Disordered" evidence="4">
    <location>
        <begin position="726"/>
        <end position="759"/>
    </location>
</feature>
<comment type="caution">
    <text evidence="6">The sequence shown here is derived from an EMBL/GenBank/DDBJ whole genome shotgun (WGS) entry which is preliminary data.</text>
</comment>
<dbReference type="InterPro" id="IPR000504">
    <property type="entry name" value="RRM_dom"/>
</dbReference>
<evidence type="ECO:0000256" key="1">
    <source>
        <dbReference type="ARBA" id="ARBA00022737"/>
    </source>
</evidence>
<feature type="region of interest" description="Disordered" evidence="4">
    <location>
        <begin position="884"/>
        <end position="925"/>
    </location>
</feature>
<reference evidence="6" key="1">
    <citation type="submission" date="2019-11" db="EMBL/GenBank/DDBJ databases">
        <title>Leishmania tarentolae CDS.</title>
        <authorList>
            <person name="Goto Y."/>
            <person name="Yamagishi J."/>
        </authorList>
    </citation>
    <scope>NUCLEOTIDE SEQUENCE [LARGE SCALE GENOMIC DNA]</scope>
    <source>
        <strain evidence="6">Parrot Tar II</strain>
    </source>
</reference>
<feature type="region of interest" description="Disordered" evidence="4">
    <location>
        <begin position="778"/>
        <end position="852"/>
    </location>
</feature>
<feature type="compositionally biased region" description="Polar residues" evidence="4">
    <location>
        <begin position="1066"/>
        <end position="1076"/>
    </location>
</feature>
<dbReference type="Gene3D" id="3.30.70.330">
    <property type="match status" value="2"/>
</dbReference>
<dbReference type="CDD" id="cd00590">
    <property type="entry name" value="RRM_SF"/>
    <property type="match status" value="1"/>
</dbReference>
<feature type="region of interest" description="Disordered" evidence="4">
    <location>
        <begin position="949"/>
        <end position="986"/>
    </location>
</feature>
<evidence type="ECO:0000259" key="5">
    <source>
        <dbReference type="PROSITE" id="PS50102"/>
    </source>
</evidence>